<evidence type="ECO:0000313" key="1">
    <source>
        <dbReference type="EMBL" id="MPC87352.1"/>
    </source>
</evidence>
<dbReference type="AlphaFoldDB" id="A0A5B7ITX8"/>
<proteinExistence type="predicted"/>
<gene>
    <name evidence="1" type="ORF">E2C01_082213</name>
</gene>
<dbReference type="EMBL" id="VSRR010074225">
    <property type="protein sequence ID" value="MPC87352.1"/>
    <property type="molecule type" value="Genomic_DNA"/>
</dbReference>
<organism evidence="1 2">
    <name type="scientific">Portunus trituberculatus</name>
    <name type="common">Swimming crab</name>
    <name type="synonym">Neptunus trituberculatus</name>
    <dbReference type="NCBI Taxonomy" id="210409"/>
    <lineage>
        <taxon>Eukaryota</taxon>
        <taxon>Metazoa</taxon>
        <taxon>Ecdysozoa</taxon>
        <taxon>Arthropoda</taxon>
        <taxon>Crustacea</taxon>
        <taxon>Multicrustacea</taxon>
        <taxon>Malacostraca</taxon>
        <taxon>Eumalacostraca</taxon>
        <taxon>Eucarida</taxon>
        <taxon>Decapoda</taxon>
        <taxon>Pleocyemata</taxon>
        <taxon>Brachyura</taxon>
        <taxon>Eubrachyura</taxon>
        <taxon>Portunoidea</taxon>
        <taxon>Portunidae</taxon>
        <taxon>Portuninae</taxon>
        <taxon>Portunus</taxon>
    </lineage>
</organism>
<accession>A0A5B7ITX8</accession>
<evidence type="ECO:0000313" key="2">
    <source>
        <dbReference type="Proteomes" id="UP000324222"/>
    </source>
</evidence>
<dbReference type="Proteomes" id="UP000324222">
    <property type="component" value="Unassembled WGS sequence"/>
</dbReference>
<name>A0A5B7ITX8_PORTR</name>
<comment type="caution">
    <text evidence="1">The sequence shown here is derived from an EMBL/GenBank/DDBJ whole genome shotgun (WGS) entry which is preliminary data.</text>
</comment>
<sequence length="105" mass="11626">MAQEDRLSLRPPPTRCKLFILGPLFTTQYRRAQMQDVPIMPRGPESRLYGGAKPALDRRFRGEFGAGDPLLAAQTGAGTSLQRPTYCREAMRTLRDLPGAMPHAG</sequence>
<reference evidence="1 2" key="1">
    <citation type="submission" date="2019-05" db="EMBL/GenBank/DDBJ databases">
        <title>Another draft genome of Portunus trituberculatus and its Hox gene families provides insights of decapod evolution.</title>
        <authorList>
            <person name="Jeong J.-H."/>
            <person name="Song I."/>
            <person name="Kim S."/>
            <person name="Choi T."/>
            <person name="Kim D."/>
            <person name="Ryu S."/>
            <person name="Kim W."/>
        </authorList>
    </citation>
    <scope>NUCLEOTIDE SEQUENCE [LARGE SCALE GENOMIC DNA]</scope>
    <source>
        <tissue evidence="1">Muscle</tissue>
    </source>
</reference>
<keyword evidence="2" id="KW-1185">Reference proteome</keyword>
<protein>
    <submittedName>
        <fullName evidence="1">Uncharacterized protein</fullName>
    </submittedName>
</protein>